<dbReference type="Pfam" id="PF07730">
    <property type="entry name" value="HisKA_3"/>
    <property type="match status" value="1"/>
</dbReference>
<accession>A0ABU0R2D8</accession>
<feature type="region of interest" description="Disordered" evidence="9">
    <location>
        <begin position="335"/>
        <end position="359"/>
    </location>
</feature>
<name>A0ABU0R2D8_9ACTN</name>
<evidence type="ECO:0000256" key="8">
    <source>
        <dbReference type="ARBA" id="ARBA00023012"/>
    </source>
</evidence>
<dbReference type="Gene3D" id="1.20.5.1930">
    <property type="match status" value="1"/>
</dbReference>
<feature type="compositionally biased region" description="Gly residues" evidence="9">
    <location>
        <begin position="36"/>
        <end position="46"/>
    </location>
</feature>
<keyword evidence="12" id="KW-1185">Reference proteome</keyword>
<evidence type="ECO:0000256" key="9">
    <source>
        <dbReference type="SAM" id="MobiDB-lite"/>
    </source>
</evidence>
<evidence type="ECO:0000313" key="12">
    <source>
        <dbReference type="Proteomes" id="UP001232755"/>
    </source>
</evidence>
<dbReference type="PANTHER" id="PTHR24421">
    <property type="entry name" value="NITRATE/NITRITE SENSOR PROTEIN NARX-RELATED"/>
    <property type="match status" value="1"/>
</dbReference>
<evidence type="ECO:0000256" key="3">
    <source>
        <dbReference type="ARBA" id="ARBA00022553"/>
    </source>
</evidence>
<dbReference type="CDD" id="cd16917">
    <property type="entry name" value="HATPase_UhpB-NarQ-NarX-like"/>
    <property type="match status" value="1"/>
</dbReference>
<dbReference type="InterPro" id="IPR050482">
    <property type="entry name" value="Sensor_HK_TwoCompSys"/>
</dbReference>
<feature type="compositionally biased region" description="Low complexity" evidence="9">
    <location>
        <begin position="54"/>
        <end position="70"/>
    </location>
</feature>
<dbReference type="PANTHER" id="PTHR24421:SF10">
    <property type="entry name" value="NITRATE_NITRITE SENSOR PROTEIN NARQ"/>
    <property type="match status" value="1"/>
</dbReference>
<evidence type="ECO:0000259" key="10">
    <source>
        <dbReference type="SMART" id="SM00387"/>
    </source>
</evidence>
<evidence type="ECO:0000256" key="5">
    <source>
        <dbReference type="ARBA" id="ARBA00022741"/>
    </source>
</evidence>
<gene>
    <name evidence="11" type="ORF">QF034_008057</name>
</gene>
<keyword evidence="8" id="KW-0902">Two-component regulatory system</keyword>
<feature type="region of interest" description="Disordered" evidence="9">
    <location>
        <begin position="1"/>
        <end position="70"/>
    </location>
</feature>
<reference evidence="11 12" key="1">
    <citation type="submission" date="2023-07" db="EMBL/GenBank/DDBJ databases">
        <title>Comparative genomics of wheat-associated soil bacteria to identify genetic determinants of phenazine resistance.</title>
        <authorList>
            <person name="Mouncey N."/>
        </authorList>
    </citation>
    <scope>NUCLEOTIDE SEQUENCE [LARGE SCALE GENOMIC DNA]</scope>
    <source>
        <strain evidence="11 12">B3I12</strain>
    </source>
</reference>
<feature type="domain" description="Histidine kinase/HSP90-like ATPase" evidence="10">
    <location>
        <begin position="390"/>
        <end position="485"/>
    </location>
</feature>
<evidence type="ECO:0000256" key="6">
    <source>
        <dbReference type="ARBA" id="ARBA00022777"/>
    </source>
</evidence>
<protein>
    <recommendedName>
        <fullName evidence="2">histidine kinase</fullName>
        <ecNumber evidence="2">2.7.13.3</ecNumber>
    </recommendedName>
</protein>
<keyword evidence="6 11" id="KW-0418">Kinase</keyword>
<evidence type="ECO:0000313" key="11">
    <source>
        <dbReference type="EMBL" id="MDQ0753826.1"/>
    </source>
</evidence>
<keyword evidence="4" id="KW-0808">Transferase</keyword>
<sequence>MGQLSFRDLRLPTNAGHTMTAEPGSGHRAASAGAGAVMGAGMSGGSGRRHTTDGSLRSVGVPSGSSGAVRVRAGSLGPSAAALRRRLAGRPADALVAAVLTCVAVLLRLHQPLPDGVGPSAAAVALLAGSCLPLVWRRSRPGPVLTATAACYLTGELLDPAGDNAQSVFLACYSVARHTPAPRSLLAPVALTTVLLAPEAAGGRLNVFSSADTAIPLGLADYLVAAALAAAVWLLGASRRRLYADAARLRDLAERLRAEQRVSARRAVAAERARIARDLHDLVAHHVSAIALQAHAVTVVLPDDTRAAGQGVAAISQAADTALDEMRGLVHLLADPPPESDADGAGVTAEGSPLPQPSLSHLERLTGESEAAGCPVTLTVTGPVAELPPAVQVSAYRVVQEALSNVRKHAGAVPVRVALACRDGRLTVTVENAAPAADRRPMPGSGLGLIGMRERAALFGGTLRAEPVPDGGWRVVATFRPEDGR</sequence>
<keyword evidence="11" id="KW-0413">Isomerase</keyword>
<keyword evidence="7" id="KW-0067">ATP-binding</keyword>
<keyword evidence="5" id="KW-0547">Nucleotide-binding</keyword>
<dbReference type="InterPro" id="IPR011712">
    <property type="entry name" value="Sig_transdc_His_kin_sub3_dim/P"/>
</dbReference>
<dbReference type="SMART" id="SM00387">
    <property type="entry name" value="HATPase_c"/>
    <property type="match status" value="1"/>
</dbReference>
<dbReference type="InterPro" id="IPR036890">
    <property type="entry name" value="HATPase_C_sf"/>
</dbReference>
<dbReference type="Proteomes" id="UP001232755">
    <property type="component" value="Unassembled WGS sequence"/>
</dbReference>
<organism evidence="11 12">
    <name type="scientific">Streptomyces africanus</name>
    <dbReference type="NCBI Taxonomy" id="231024"/>
    <lineage>
        <taxon>Bacteria</taxon>
        <taxon>Bacillati</taxon>
        <taxon>Actinomycetota</taxon>
        <taxon>Actinomycetes</taxon>
        <taxon>Kitasatosporales</taxon>
        <taxon>Streptomycetaceae</taxon>
        <taxon>Streptomyces</taxon>
    </lineage>
</organism>
<dbReference type="EMBL" id="JAUSYP010000001">
    <property type="protein sequence ID" value="MDQ0753826.1"/>
    <property type="molecule type" value="Genomic_DNA"/>
</dbReference>
<keyword evidence="3" id="KW-0597">Phosphoprotein</keyword>
<evidence type="ECO:0000256" key="2">
    <source>
        <dbReference type="ARBA" id="ARBA00012438"/>
    </source>
</evidence>
<dbReference type="InterPro" id="IPR055558">
    <property type="entry name" value="DUF7134"/>
</dbReference>
<dbReference type="EC" id="2.7.13.3" evidence="2"/>
<feature type="compositionally biased region" description="Low complexity" evidence="9">
    <location>
        <begin position="24"/>
        <end position="35"/>
    </location>
</feature>
<dbReference type="GO" id="GO:0016853">
    <property type="term" value="F:isomerase activity"/>
    <property type="evidence" value="ECO:0007669"/>
    <property type="project" value="UniProtKB-KW"/>
</dbReference>
<comment type="catalytic activity">
    <reaction evidence="1">
        <text>ATP + protein L-histidine = ADP + protein N-phospho-L-histidine.</text>
        <dbReference type="EC" id="2.7.13.3"/>
    </reaction>
</comment>
<proteinExistence type="predicted"/>
<dbReference type="Pfam" id="PF02518">
    <property type="entry name" value="HATPase_c"/>
    <property type="match status" value="1"/>
</dbReference>
<dbReference type="InterPro" id="IPR003594">
    <property type="entry name" value="HATPase_dom"/>
</dbReference>
<dbReference type="Pfam" id="PF23539">
    <property type="entry name" value="DUF7134"/>
    <property type="match status" value="1"/>
</dbReference>
<dbReference type="SUPFAM" id="SSF55874">
    <property type="entry name" value="ATPase domain of HSP90 chaperone/DNA topoisomerase II/histidine kinase"/>
    <property type="match status" value="1"/>
</dbReference>
<evidence type="ECO:0000256" key="4">
    <source>
        <dbReference type="ARBA" id="ARBA00022679"/>
    </source>
</evidence>
<comment type="caution">
    <text evidence="11">The sequence shown here is derived from an EMBL/GenBank/DDBJ whole genome shotgun (WGS) entry which is preliminary data.</text>
</comment>
<evidence type="ECO:0000256" key="1">
    <source>
        <dbReference type="ARBA" id="ARBA00000085"/>
    </source>
</evidence>
<dbReference type="Gene3D" id="3.30.565.10">
    <property type="entry name" value="Histidine kinase-like ATPase, C-terminal domain"/>
    <property type="match status" value="1"/>
</dbReference>
<dbReference type="GO" id="GO:0016301">
    <property type="term" value="F:kinase activity"/>
    <property type="evidence" value="ECO:0007669"/>
    <property type="project" value="UniProtKB-KW"/>
</dbReference>
<evidence type="ECO:0000256" key="7">
    <source>
        <dbReference type="ARBA" id="ARBA00022840"/>
    </source>
</evidence>